<feature type="region of interest" description="Disordered" evidence="1">
    <location>
        <begin position="93"/>
        <end position="173"/>
    </location>
</feature>
<sequence>MSTQNNNITTTIITTTQEQGRPLSPAHLGDIPSPHIQFVMPMASKPHDPLPTPPPTAQFHSYTSSIRSLREHSYIYAANDPAFSCASSTKDDAASTLLPTRPSTPLPPLPPLPLPPTPQEMKPTKSRSPSPYPGKESSPAPPASQPRREPVGKAETQKRGQEQGHRRSWLDPELALQRKRREERMEAAHRRKRKWDLWMMVAAVIVFGGLGIGVAFWIVRKK</sequence>
<dbReference type="AlphaFoldDB" id="A0A2V1DXT4"/>
<evidence type="ECO:0000256" key="1">
    <source>
        <dbReference type="SAM" id="MobiDB-lite"/>
    </source>
</evidence>
<evidence type="ECO:0000256" key="2">
    <source>
        <dbReference type="SAM" id="Phobius"/>
    </source>
</evidence>
<organism evidence="3 4">
    <name type="scientific">Periconia macrospinosa</name>
    <dbReference type="NCBI Taxonomy" id="97972"/>
    <lineage>
        <taxon>Eukaryota</taxon>
        <taxon>Fungi</taxon>
        <taxon>Dikarya</taxon>
        <taxon>Ascomycota</taxon>
        <taxon>Pezizomycotina</taxon>
        <taxon>Dothideomycetes</taxon>
        <taxon>Pleosporomycetidae</taxon>
        <taxon>Pleosporales</taxon>
        <taxon>Massarineae</taxon>
        <taxon>Periconiaceae</taxon>
        <taxon>Periconia</taxon>
    </lineage>
</organism>
<feature type="compositionally biased region" description="Pro residues" evidence="1">
    <location>
        <begin position="102"/>
        <end position="118"/>
    </location>
</feature>
<name>A0A2V1DXT4_9PLEO</name>
<keyword evidence="2" id="KW-0472">Membrane</keyword>
<accession>A0A2V1DXT4</accession>
<keyword evidence="2" id="KW-1133">Transmembrane helix</keyword>
<keyword evidence="2" id="KW-0812">Transmembrane</keyword>
<dbReference type="EMBL" id="KZ805354">
    <property type="protein sequence ID" value="PVI01670.1"/>
    <property type="molecule type" value="Genomic_DNA"/>
</dbReference>
<evidence type="ECO:0000313" key="4">
    <source>
        <dbReference type="Proteomes" id="UP000244855"/>
    </source>
</evidence>
<keyword evidence="4" id="KW-1185">Reference proteome</keyword>
<dbReference type="Proteomes" id="UP000244855">
    <property type="component" value="Unassembled WGS sequence"/>
</dbReference>
<evidence type="ECO:0000313" key="3">
    <source>
        <dbReference type="EMBL" id="PVI01670.1"/>
    </source>
</evidence>
<feature type="transmembrane region" description="Helical" evidence="2">
    <location>
        <begin position="197"/>
        <end position="219"/>
    </location>
</feature>
<proteinExistence type="predicted"/>
<protein>
    <submittedName>
        <fullName evidence="3">Uncharacterized protein</fullName>
    </submittedName>
</protein>
<feature type="compositionally biased region" description="Basic and acidic residues" evidence="1">
    <location>
        <begin position="146"/>
        <end position="170"/>
    </location>
</feature>
<reference evidence="3 4" key="1">
    <citation type="journal article" date="2018" name="Sci. Rep.">
        <title>Comparative genomics provides insights into the lifestyle and reveals functional heterogeneity of dark septate endophytic fungi.</title>
        <authorList>
            <person name="Knapp D.G."/>
            <person name="Nemeth J.B."/>
            <person name="Barry K."/>
            <person name="Hainaut M."/>
            <person name="Henrissat B."/>
            <person name="Johnson J."/>
            <person name="Kuo A."/>
            <person name="Lim J.H.P."/>
            <person name="Lipzen A."/>
            <person name="Nolan M."/>
            <person name="Ohm R.A."/>
            <person name="Tamas L."/>
            <person name="Grigoriev I.V."/>
            <person name="Spatafora J.W."/>
            <person name="Nagy L.G."/>
            <person name="Kovacs G.M."/>
        </authorList>
    </citation>
    <scope>NUCLEOTIDE SEQUENCE [LARGE SCALE GENOMIC DNA]</scope>
    <source>
        <strain evidence="3 4">DSE2036</strain>
    </source>
</reference>
<gene>
    <name evidence="3" type="ORF">DM02DRAFT_627444</name>
</gene>